<reference evidence="1" key="2">
    <citation type="submission" date="2020-09" db="EMBL/GenBank/DDBJ databases">
        <authorList>
            <person name="Sun Q."/>
            <person name="Ohkuma M."/>
        </authorList>
    </citation>
    <scope>NUCLEOTIDE SEQUENCE</scope>
    <source>
        <strain evidence="1">JCM 13306</strain>
    </source>
</reference>
<keyword evidence="2" id="KW-1185">Reference proteome</keyword>
<organism evidence="1 2">
    <name type="scientific">Xanthomonas boreopolis</name>
    <dbReference type="NCBI Taxonomy" id="86183"/>
    <lineage>
        <taxon>Bacteria</taxon>
        <taxon>Pseudomonadati</taxon>
        <taxon>Pseudomonadota</taxon>
        <taxon>Gammaproteobacteria</taxon>
        <taxon>Lysobacterales</taxon>
        <taxon>Lysobacteraceae</taxon>
        <taxon>Xanthomonas</taxon>
    </lineage>
</organism>
<dbReference type="Gene3D" id="3.30.300.20">
    <property type="match status" value="1"/>
</dbReference>
<sequence length="134" mass="14194">MSETTIVTARSEAAPYHVVIDDGRHSWSADTVPANGGADAAPDPEALVLGALGACTAITLRMFAARKQWPLQGITVHLRYGKRDATGTAIERNVVLQGALDDAQRQKLLEIAEKCPIHRLLTGEVGIATTLAPA</sequence>
<accession>A0A919F5P5</accession>
<dbReference type="InterPro" id="IPR036102">
    <property type="entry name" value="OsmC/Ohrsf"/>
</dbReference>
<dbReference type="PANTHER" id="PTHR39624">
    <property type="entry name" value="PROTEIN INVOLVED IN RIMO-MEDIATED BETA-METHYLTHIOLATION OF RIBOSOMAL PROTEIN S12 YCAO"/>
    <property type="match status" value="1"/>
</dbReference>
<evidence type="ECO:0000313" key="1">
    <source>
        <dbReference type="EMBL" id="GHH48328.1"/>
    </source>
</evidence>
<reference evidence="1" key="1">
    <citation type="journal article" date="2014" name="Int. J. Syst. Evol. Microbiol.">
        <title>Complete genome sequence of Corynebacterium casei LMG S-19264T (=DSM 44701T), isolated from a smear-ripened cheese.</title>
        <authorList>
            <consortium name="US DOE Joint Genome Institute (JGI-PGF)"/>
            <person name="Walter F."/>
            <person name="Albersmeier A."/>
            <person name="Kalinowski J."/>
            <person name="Ruckert C."/>
        </authorList>
    </citation>
    <scope>NUCLEOTIDE SEQUENCE</scope>
    <source>
        <strain evidence="1">JCM 13306</strain>
    </source>
</reference>
<dbReference type="InterPro" id="IPR003718">
    <property type="entry name" value="OsmC/Ohr_fam"/>
</dbReference>
<comment type="caution">
    <text evidence="1">The sequence shown here is derived from an EMBL/GenBank/DDBJ whole genome shotgun (WGS) entry which is preliminary data.</text>
</comment>
<protein>
    <submittedName>
        <fullName evidence="1">Osmotically inducible protein C</fullName>
    </submittedName>
</protein>
<dbReference type="AlphaFoldDB" id="A0A919F5P5"/>
<dbReference type="EMBL" id="BNBA01000003">
    <property type="protein sequence ID" value="GHH48328.1"/>
    <property type="molecule type" value="Genomic_DNA"/>
</dbReference>
<gene>
    <name evidence="1" type="ORF">GCM10009090_06150</name>
</gene>
<dbReference type="PANTHER" id="PTHR39624:SF2">
    <property type="entry name" value="OSMC-LIKE PROTEIN"/>
    <property type="match status" value="1"/>
</dbReference>
<dbReference type="Pfam" id="PF02566">
    <property type="entry name" value="OsmC"/>
    <property type="match status" value="1"/>
</dbReference>
<name>A0A919F5P5_9XANT</name>
<dbReference type="SUPFAM" id="SSF82784">
    <property type="entry name" value="OsmC-like"/>
    <property type="match status" value="1"/>
</dbReference>
<dbReference type="Proteomes" id="UP000623958">
    <property type="component" value="Unassembled WGS sequence"/>
</dbReference>
<dbReference type="InterPro" id="IPR015946">
    <property type="entry name" value="KH_dom-like_a/b"/>
</dbReference>
<evidence type="ECO:0000313" key="2">
    <source>
        <dbReference type="Proteomes" id="UP000623958"/>
    </source>
</evidence>
<dbReference type="RefSeq" id="WP_140718987.1">
    <property type="nucleotide sequence ID" value="NZ_BNBA01000003.1"/>
</dbReference>
<proteinExistence type="predicted"/>